<organism evidence="1 2">
    <name type="scientific">Brevundimonas denitrificans</name>
    <dbReference type="NCBI Taxonomy" id="1443434"/>
    <lineage>
        <taxon>Bacteria</taxon>
        <taxon>Pseudomonadati</taxon>
        <taxon>Pseudomonadota</taxon>
        <taxon>Alphaproteobacteria</taxon>
        <taxon>Caulobacterales</taxon>
        <taxon>Caulobacteraceae</taxon>
        <taxon>Brevundimonas</taxon>
    </lineage>
</organism>
<evidence type="ECO:0000313" key="2">
    <source>
        <dbReference type="Proteomes" id="UP001156921"/>
    </source>
</evidence>
<name>A0ABQ6BGB8_9CAUL</name>
<evidence type="ECO:0000313" key="1">
    <source>
        <dbReference type="EMBL" id="GLS00439.1"/>
    </source>
</evidence>
<proteinExistence type="predicted"/>
<keyword evidence="2" id="KW-1185">Reference proteome</keyword>
<accession>A0ABQ6BGB8</accession>
<dbReference type="RefSeq" id="WP_284220661.1">
    <property type="nucleotide sequence ID" value="NZ_BSOY01000005.1"/>
</dbReference>
<dbReference type="Proteomes" id="UP001156921">
    <property type="component" value="Unassembled WGS sequence"/>
</dbReference>
<sequence length="52" mass="6106">MKPEELEAMLEKVMRVERLFSSERKNQQSERRSRVRQVIEETAAAKLDGDTV</sequence>
<reference evidence="2" key="1">
    <citation type="journal article" date="2019" name="Int. J. Syst. Evol. Microbiol.">
        <title>The Global Catalogue of Microorganisms (GCM) 10K type strain sequencing project: providing services to taxonomists for standard genome sequencing and annotation.</title>
        <authorList>
            <consortium name="The Broad Institute Genomics Platform"/>
            <consortium name="The Broad Institute Genome Sequencing Center for Infectious Disease"/>
            <person name="Wu L."/>
            <person name="Ma J."/>
        </authorList>
    </citation>
    <scope>NUCLEOTIDE SEQUENCE [LARGE SCALE GENOMIC DNA]</scope>
    <source>
        <strain evidence="2">NBRC 110107</strain>
    </source>
</reference>
<dbReference type="EMBL" id="BSOY01000005">
    <property type="protein sequence ID" value="GLS00439.1"/>
    <property type="molecule type" value="Genomic_DNA"/>
</dbReference>
<gene>
    <name evidence="1" type="ORF">GCM10007859_04450</name>
</gene>
<comment type="caution">
    <text evidence="1">The sequence shown here is derived from an EMBL/GenBank/DDBJ whole genome shotgun (WGS) entry which is preliminary data.</text>
</comment>
<protein>
    <submittedName>
        <fullName evidence="1">Uncharacterized protein</fullName>
    </submittedName>
</protein>